<protein>
    <submittedName>
        <fullName evidence="2">Uncharacterized protein</fullName>
    </submittedName>
</protein>
<dbReference type="EMBL" id="BMWE01000001">
    <property type="protein sequence ID" value="GGY01193.1"/>
    <property type="molecule type" value="Genomic_DNA"/>
</dbReference>
<accession>A0ABQ2Z413</accession>
<organism evidence="2 3">
    <name type="scientific">Streptomyces djakartensis</name>
    <dbReference type="NCBI Taxonomy" id="68193"/>
    <lineage>
        <taxon>Bacteria</taxon>
        <taxon>Bacillati</taxon>
        <taxon>Actinomycetota</taxon>
        <taxon>Actinomycetes</taxon>
        <taxon>Kitasatosporales</taxon>
        <taxon>Streptomycetaceae</taxon>
        <taxon>Streptomyces</taxon>
    </lineage>
</organism>
<keyword evidence="3" id="KW-1185">Reference proteome</keyword>
<proteinExistence type="predicted"/>
<name>A0ABQ2Z413_9ACTN</name>
<dbReference type="RefSeq" id="WP_190195627.1">
    <property type="nucleotide sequence ID" value="NZ_BMWE01000001.1"/>
</dbReference>
<sequence>MAAAGPAAALGFPVTPSGRATPPRDLVADHADRRDGAAPKRRRRDADLDAGIERAGVTDRADVNAPDAPSPAGWCRHGPAPWSSRGAAVPLGQVDTGPRAGTGDLVRPAGAKPVRRPVVALVTTPEVELPPSSGPVVTAEPAESRDPGNRRAQWPM</sequence>
<comment type="caution">
    <text evidence="2">The sequence shown here is derived from an EMBL/GenBank/DDBJ whole genome shotgun (WGS) entry which is preliminary data.</text>
</comment>
<feature type="region of interest" description="Disordered" evidence="1">
    <location>
        <begin position="125"/>
        <end position="156"/>
    </location>
</feature>
<reference evidence="3" key="1">
    <citation type="journal article" date="2019" name="Int. J. Syst. Evol. Microbiol.">
        <title>The Global Catalogue of Microorganisms (GCM) 10K type strain sequencing project: providing services to taxonomists for standard genome sequencing and annotation.</title>
        <authorList>
            <consortium name="The Broad Institute Genomics Platform"/>
            <consortium name="The Broad Institute Genome Sequencing Center for Infectious Disease"/>
            <person name="Wu L."/>
            <person name="Ma J."/>
        </authorList>
    </citation>
    <scope>NUCLEOTIDE SEQUENCE [LARGE SCALE GENOMIC DNA]</scope>
    <source>
        <strain evidence="3">JCM 4957</strain>
    </source>
</reference>
<gene>
    <name evidence="2" type="ORF">GCM10010384_00860</name>
</gene>
<feature type="region of interest" description="Disordered" evidence="1">
    <location>
        <begin position="1"/>
        <end position="109"/>
    </location>
</feature>
<dbReference type="Proteomes" id="UP000653308">
    <property type="component" value="Unassembled WGS sequence"/>
</dbReference>
<evidence type="ECO:0000313" key="3">
    <source>
        <dbReference type="Proteomes" id="UP000653308"/>
    </source>
</evidence>
<evidence type="ECO:0000256" key="1">
    <source>
        <dbReference type="SAM" id="MobiDB-lite"/>
    </source>
</evidence>
<feature type="compositionally biased region" description="Basic and acidic residues" evidence="1">
    <location>
        <begin position="26"/>
        <end position="38"/>
    </location>
</feature>
<evidence type="ECO:0000313" key="2">
    <source>
        <dbReference type="EMBL" id="GGY01193.1"/>
    </source>
</evidence>